<feature type="region of interest" description="Disordered" evidence="1">
    <location>
        <begin position="1"/>
        <end position="26"/>
    </location>
</feature>
<dbReference type="PROSITE" id="PS50076">
    <property type="entry name" value="DNAJ_2"/>
    <property type="match status" value="1"/>
</dbReference>
<dbReference type="EMBL" id="JALJOQ010000099">
    <property type="protein sequence ID" value="KAK9798198.1"/>
    <property type="molecule type" value="Genomic_DNA"/>
</dbReference>
<dbReference type="SMART" id="SM00271">
    <property type="entry name" value="DnaJ"/>
    <property type="match status" value="1"/>
</dbReference>
<dbReference type="PANTHER" id="PTHR44579">
    <property type="entry name" value="OS01G0730500 PROTEIN"/>
    <property type="match status" value="1"/>
</dbReference>
<evidence type="ECO:0000313" key="4">
    <source>
        <dbReference type="EMBL" id="KAK9798198.1"/>
    </source>
</evidence>
<dbReference type="Gene3D" id="1.10.287.110">
    <property type="entry name" value="DnaJ domain"/>
    <property type="match status" value="1"/>
</dbReference>
<evidence type="ECO:0000256" key="1">
    <source>
        <dbReference type="SAM" id="MobiDB-lite"/>
    </source>
</evidence>
<dbReference type="InterPro" id="IPR001623">
    <property type="entry name" value="DnaJ_domain"/>
</dbReference>
<reference evidence="4 5" key="1">
    <citation type="journal article" date="2024" name="Nat. Commun.">
        <title>Phylogenomics reveals the evolutionary origins of lichenization in chlorophyte algae.</title>
        <authorList>
            <person name="Puginier C."/>
            <person name="Libourel C."/>
            <person name="Otte J."/>
            <person name="Skaloud P."/>
            <person name="Haon M."/>
            <person name="Grisel S."/>
            <person name="Petersen M."/>
            <person name="Berrin J.G."/>
            <person name="Delaux P.M."/>
            <person name="Dal Grande F."/>
            <person name="Keller J."/>
        </authorList>
    </citation>
    <scope>NUCLEOTIDE SEQUENCE [LARGE SCALE GENOMIC DNA]</scope>
    <source>
        <strain evidence="4 5">SAG 2036</strain>
    </source>
</reference>
<dbReference type="Proteomes" id="UP001465755">
    <property type="component" value="Unassembled WGS sequence"/>
</dbReference>
<dbReference type="AlphaFoldDB" id="A0AAW1NXB0"/>
<proteinExistence type="predicted"/>
<dbReference type="PANTHER" id="PTHR44579:SF2">
    <property type="entry name" value="OS01G0730500 PROTEIN"/>
    <property type="match status" value="1"/>
</dbReference>
<evidence type="ECO:0000259" key="3">
    <source>
        <dbReference type="PROSITE" id="PS51379"/>
    </source>
</evidence>
<dbReference type="PROSITE" id="PS51379">
    <property type="entry name" value="4FE4S_FER_2"/>
    <property type="match status" value="1"/>
</dbReference>
<dbReference type="PRINTS" id="PR00625">
    <property type="entry name" value="JDOMAIN"/>
</dbReference>
<dbReference type="InterPro" id="IPR017896">
    <property type="entry name" value="4Fe4S_Fe-S-bd"/>
</dbReference>
<accession>A0AAW1NXB0</accession>
<dbReference type="InterPro" id="IPR036869">
    <property type="entry name" value="J_dom_sf"/>
</dbReference>
<gene>
    <name evidence="4" type="ORF">WJX73_003293</name>
</gene>
<evidence type="ECO:0000259" key="2">
    <source>
        <dbReference type="PROSITE" id="PS50076"/>
    </source>
</evidence>
<name>A0AAW1NXB0_9CHLO</name>
<dbReference type="Pfam" id="PF13370">
    <property type="entry name" value="Fer4_13"/>
    <property type="match status" value="1"/>
</dbReference>
<dbReference type="CDD" id="cd06257">
    <property type="entry name" value="DnaJ"/>
    <property type="match status" value="1"/>
</dbReference>
<protein>
    <submittedName>
        <fullName evidence="4">Uncharacterized protein</fullName>
    </submittedName>
</protein>
<dbReference type="PROSITE" id="PS00198">
    <property type="entry name" value="4FE4S_FER_1"/>
    <property type="match status" value="1"/>
</dbReference>
<evidence type="ECO:0000313" key="5">
    <source>
        <dbReference type="Proteomes" id="UP001465755"/>
    </source>
</evidence>
<dbReference type="SUPFAM" id="SSF54862">
    <property type="entry name" value="4Fe-4S ferredoxins"/>
    <property type="match status" value="1"/>
</dbReference>
<comment type="caution">
    <text evidence="4">The sequence shown here is derived from an EMBL/GenBank/DDBJ whole genome shotgun (WGS) entry which is preliminary data.</text>
</comment>
<dbReference type="Pfam" id="PF00226">
    <property type="entry name" value="DnaJ"/>
    <property type="match status" value="1"/>
</dbReference>
<feature type="domain" description="J" evidence="2">
    <location>
        <begin position="61"/>
        <end position="127"/>
    </location>
</feature>
<feature type="domain" description="4Fe-4S ferredoxin-type" evidence="3">
    <location>
        <begin position="145"/>
        <end position="173"/>
    </location>
</feature>
<dbReference type="Gene3D" id="3.30.70.20">
    <property type="match status" value="1"/>
</dbReference>
<keyword evidence="5" id="KW-1185">Reference proteome</keyword>
<dbReference type="SUPFAM" id="SSF46565">
    <property type="entry name" value="Chaperone J-domain"/>
    <property type="match status" value="1"/>
</dbReference>
<organism evidence="4 5">
    <name type="scientific">Symbiochloris irregularis</name>
    <dbReference type="NCBI Taxonomy" id="706552"/>
    <lineage>
        <taxon>Eukaryota</taxon>
        <taxon>Viridiplantae</taxon>
        <taxon>Chlorophyta</taxon>
        <taxon>core chlorophytes</taxon>
        <taxon>Trebouxiophyceae</taxon>
        <taxon>Trebouxiales</taxon>
        <taxon>Trebouxiaceae</taxon>
        <taxon>Symbiochloris</taxon>
    </lineage>
</organism>
<sequence>MPRPSLRGDWSGGRVPTPQTLRSCRNGRCPSRPGLSLASTSAQAEFLSYGSPSQFNEEGGDYYSILGVSPTAPQSSIKTSYYNTIRECHPDLTGVDENEATEFCIFLNEIYETLSDPEKREEYDMLMGFTKESINPFRDTGYALDQVFVDEFTCIGCRNCTNVCGKTFELEDDYGRARVVSQRSTDTDTKQEAIDTCPVDCIHWVSAPQLALLEVAMQNMERVHAWLLNTGGGSSVNVFQEASLAWQKRKARAQTRGTFSQGGWQYSPAAGAVEGKKGASTPRQRMQYHNMLAAAEAARRWRDYQRNKSAPVAALLPETSTMDAE</sequence>
<dbReference type="InterPro" id="IPR017900">
    <property type="entry name" value="4Fe4S_Fe_S_CS"/>
</dbReference>